<proteinExistence type="predicted"/>
<gene>
    <name evidence="3" type="ORF">ACFWJN_11905</name>
</gene>
<dbReference type="RefSeq" id="WP_386712639.1">
    <property type="nucleotide sequence ID" value="NZ_JBHXIJ010000064.1"/>
</dbReference>
<protein>
    <submittedName>
        <fullName evidence="3">ATP-binding protein</fullName>
    </submittedName>
</protein>
<name>A0ABW6FJS3_9ACTN</name>
<comment type="caution">
    <text evidence="3">The sequence shown here is derived from an EMBL/GenBank/DDBJ whole genome shotgun (WGS) entry which is preliminary data.</text>
</comment>
<evidence type="ECO:0000256" key="1">
    <source>
        <dbReference type="ARBA" id="ARBA00022527"/>
    </source>
</evidence>
<dbReference type="Proteomes" id="UP001598448">
    <property type="component" value="Unassembled WGS sequence"/>
</dbReference>
<dbReference type="EMBL" id="JBHXIJ010000064">
    <property type="protein sequence ID" value="MFD5099660.1"/>
    <property type="molecule type" value="Genomic_DNA"/>
</dbReference>
<dbReference type="InterPro" id="IPR036890">
    <property type="entry name" value="HATPase_C_sf"/>
</dbReference>
<sequence length="134" mass="14359">MSDAATGHGWCIAQGPGAFGHARDLARETLESWSWPPERVEVVVLLVSELVTNAHRHAGTDAWLRLDPTSDGVRLTVRDASPKPPEPRVPDPEAAVGGFGLHILDRLASRWGVETHADGKHVWALVPATAAAPN</sequence>
<keyword evidence="1" id="KW-0808">Transferase</keyword>
<dbReference type="Pfam" id="PF13581">
    <property type="entry name" value="HATPase_c_2"/>
    <property type="match status" value="1"/>
</dbReference>
<keyword evidence="1" id="KW-0723">Serine/threonine-protein kinase</keyword>
<dbReference type="GO" id="GO:0005524">
    <property type="term" value="F:ATP binding"/>
    <property type="evidence" value="ECO:0007669"/>
    <property type="project" value="UniProtKB-KW"/>
</dbReference>
<evidence type="ECO:0000313" key="3">
    <source>
        <dbReference type="EMBL" id="MFD5099660.1"/>
    </source>
</evidence>
<dbReference type="InterPro" id="IPR003594">
    <property type="entry name" value="HATPase_dom"/>
</dbReference>
<feature type="domain" description="Histidine kinase/HSP90-like ATPase" evidence="2">
    <location>
        <begin position="19"/>
        <end position="124"/>
    </location>
</feature>
<dbReference type="PANTHER" id="PTHR35526:SF3">
    <property type="entry name" value="ANTI-SIGMA-F FACTOR RSBW"/>
    <property type="match status" value="1"/>
</dbReference>
<keyword evidence="4" id="KW-1185">Reference proteome</keyword>
<keyword evidence="3" id="KW-0067">ATP-binding</keyword>
<dbReference type="Gene3D" id="3.30.565.10">
    <property type="entry name" value="Histidine kinase-like ATPase, C-terminal domain"/>
    <property type="match status" value="1"/>
</dbReference>
<accession>A0ABW6FJS3</accession>
<dbReference type="PANTHER" id="PTHR35526">
    <property type="entry name" value="ANTI-SIGMA-F FACTOR RSBW-RELATED"/>
    <property type="match status" value="1"/>
</dbReference>
<evidence type="ECO:0000259" key="2">
    <source>
        <dbReference type="Pfam" id="PF13581"/>
    </source>
</evidence>
<evidence type="ECO:0000313" key="4">
    <source>
        <dbReference type="Proteomes" id="UP001598448"/>
    </source>
</evidence>
<dbReference type="InterPro" id="IPR050267">
    <property type="entry name" value="Anti-sigma-factor_SerPK"/>
</dbReference>
<keyword evidence="3" id="KW-0547">Nucleotide-binding</keyword>
<keyword evidence="1" id="KW-0418">Kinase</keyword>
<dbReference type="SUPFAM" id="SSF55874">
    <property type="entry name" value="ATPase domain of HSP90 chaperone/DNA topoisomerase II/histidine kinase"/>
    <property type="match status" value="1"/>
</dbReference>
<reference evidence="3 4" key="1">
    <citation type="submission" date="2024-09" db="EMBL/GenBank/DDBJ databases">
        <title>The Natural Products Discovery Center: Release of the First 8490 Sequenced Strains for Exploring Actinobacteria Biosynthetic Diversity.</title>
        <authorList>
            <person name="Kalkreuter E."/>
            <person name="Kautsar S.A."/>
            <person name="Yang D."/>
            <person name="Bader C.D."/>
            <person name="Teijaro C.N."/>
            <person name="Fluegel L."/>
            <person name="Davis C.M."/>
            <person name="Simpson J.R."/>
            <person name="Lauterbach L."/>
            <person name="Steele A.D."/>
            <person name="Gui C."/>
            <person name="Meng S."/>
            <person name="Li G."/>
            <person name="Viehrig K."/>
            <person name="Ye F."/>
            <person name="Su P."/>
            <person name="Kiefer A.F."/>
            <person name="Nichols A."/>
            <person name="Cepeda A.J."/>
            <person name="Yan W."/>
            <person name="Fan B."/>
            <person name="Jiang Y."/>
            <person name="Adhikari A."/>
            <person name="Zheng C.-J."/>
            <person name="Schuster L."/>
            <person name="Cowan T.M."/>
            <person name="Smanski M.J."/>
            <person name="Chevrette M.G."/>
            <person name="De Carvalho L.P.S."/>
            <person name="Shen B."/>
        </authorList>
    </citation>
    <scope>NUCLEOTIDE SEQUENCE [LARGE SCALE GENOMIC DNA]</scope>
    <source>
        <strain evidence="3 4">NPDC058348</strain>
    </source>
</reference>
<dbReference type="CDD" id="cd16936">
    <property type="entry name" value="HATPase_RsbW-like"/>
    <property type="match status" value="1"/>
</dbReference>
<organism evidence="3 4">
    <name type="scientific">Streptomyces albidochromogenes</name>
    <dbReference type="NCBI Taxonomy" id="329524"/>
    <lineage>
        <taxon>Bacteria</taxon>
        <taxon>Bacillati</taxon>
        <taxon>Actinomycetota</taxon>
        <taxon>Actinomycetes</taxon>
        <taxon>Kitasatosporales</taxon>
        <taxon>Streptomycetaceae</taxon>
        <taxon>Streptomyces</taxon>
    </lineage>
</organism>